<dbReference type="Pfam" id="PF01594">
    <property type="entry name" value="AI-2E_transport"/>
    <property type="match status" value="1"/>
</dbReference>
<name>A0A926D8J0_9FIRM</name>
<gene>
    <name evidence="10" type="ORF">IAG03_05055</name>
</gene>
<evidence type="ECO:0000256" key="6">
    <source>
        <dbReference type="ARBA" id="ARBA00022989"/>
    </source>
</evidence>
<feature type="compositionally biased region" description="Low complexity" evidence="8">
    <location>
        <begin position="411"/>
        <end position="440"/>
    </location>
</feature>
<comment type="caution">
    <text evidence="10">The sequence shown here is derived from an EMBL/GenBank/DDBJ whole genome shotgun (WGS) entry which is preliminary data.</text>
</comment>
<dbReference type="PANTHER" id="PTHR21716">
    <property type="entry name" value="TRANSMEMBRANE PROTEIN"/>
    <property type="match status" value="1"/>
</dbReference>
<keyword evidence="5 9" id="KW-0812">Transmembrane</keyword>
<keyword evidence="4" id="KW-1003">Cell membrane</keyword>
<evidence type="ECO:0000256" key="5">
    <source>
        <dbReference type="ARBA" id="ARBA00022692"/>
    </source>
</evidence>
<feature type="transmembrane region" description="Helical" evidence="9">
    <location>
        <begin position="243"/>
        <end position="261"/>
    </location>
</feature>
<feature type="region of interest" description="Disordered" evidence="8">
    <location>
        <begin position="371"/>
        <end position="446"/>
    </location>
</feature>
<feature type="transmembrane region" description="Helical" evidence="9">
    <location>
        <begin position="267"/>
        <end position="292"/>
    </location>
</feature>
<feature type="transmembrane region" description="Helical" evidence="9">
    <location>
        <begin position="81"/>
        <end position="102"/>
    </location>
</feature>
<dbReference type="Proteomes" id="UP000651482">
    <property type="component" value="Unassembled WGS sequence"/>
</dbReference>
<keyword evidence="11" id="KW-1185">Reference proteome</keyword>
<feature type="transmembrane region" description="Helical" evidence="9">
    <location>
        <begin position="330"/>
        <end position="363"/>
    </location>
</feature>
<feature type="transmembrane region" description="Helical" evidence="9">
    <location>
        <begin position="32"/>
        <end position="54"/>
    </location>
</feature>
<evidence type="ECO:0000256" key="1">
    <source>
        <dbReference type="ARBA" id="ARBA00004651"/>
    </source>
</evidence>
<feature type="compositionally biased region" description="Basic and acidic residues" evidence="8">
    <location>
        <begin position="397"/>
        <end position="410"/>
    </location>
</feature>
<dbReference type="InterPro" id="IPR002549">
    <property type="entry name" value="AI-2E-like"/>
</dbReference>
<dbReference type="AlphaFoldDB" id="A0A926D8J0"/>
<dbReference type="RefSeq" id="WP_249318744.1">
    <property type="nucleotide sequence ID" value="NZ_JACRSN010000006.1"/>
</dbReference>
<dbReference type="GO" id="GO:0005886">
    <property type="term" value="C:plasma membrane"/>
    <property type="evidence" value="ECO:0007669"/>
    <property type="project" value="UniProtKB-SubCell"/>
</dbReference>
<comment type="similarity">
    <text evidence="2">Belongs to the autoinducer-2 exporter (AI-2E) (TC 2.A.86) family.</text>
</comment>
<evidence type="ECO:0000256" key="3">
    <source>
        <dbReference type="ARBA" id="ARBA00022448"/>
    </source>
</evidence>
<reference evidence="10" key="1">
    <citation type="submission" date="2020-08" db="EMBL/GenBank/DDBJ databases">
        <title>Genome public.</title>
        <authorList>
            <person name="Liu C."/>
            <person name="Sun Q."/>
        </authorList>
    </citation>
    <scope>NUCLEOTIDE SEQUENCE</scope>
    <source>
        <strain evidence="10">NSJ-40</strain>
    </source>
</reference>
<evidence type="ECO:0000256" key="9">
    <source>
        <dbReference type="SAM" id="Phobius"/>
    </source>
</evidence>
<dbReference type="PANTHER" id="PTHR21716:SF53">
    <property type="entry name" value="PERMEASE PERM-RELATED"/>
    <property type="match status" value="1"/>
</dbReference>
<evidence type="ECO:0000256" key="2">
    <source>
        <dbReference type="ARBA" id="ARBA00009773"/>
    </source>
</evidence>
<feature type="transmembrane region" description="Helical" evidence="9">
    <location>
        <begin position="299"/>
        <end position="318"/>
    </location>
</feature>
<keyword evidence="7 9" id="KW-0472">Membrane</keyword>
<keyword evidence="6 9" id="KW-1133">Transmembrane helix</keyword>
<organism evidence="10 11">
    <name type="scientific">Yeguia hominis</name>
    <dbReference type="NCBI Taxonomy" id="2763662"/>
    <lineage>
        <taxon>Bacteria</taxon>
        <taxon>Bacillati</taxon>
        <taxon>Bacillota</taxon>
        <taxon>Clostridia</taxon>
        <taxon>Eubacteriales</taxon>
        <taxon>Yeguiaceae</taxon>
        <taxon>Yeguia</taxon>
    </lineage>
</organism>
<evidence type="ECO:0000256" key="7">
    <source>
        <dbReference type="ARBA" id="ARBA00023136"/>
    </source>
</evidence>
<evidence type="ECO:0000313" key="10">
    <source>
        <dbReference type="EMBL" id="MBC8533383.1"/>
    </source>
</evidence>
<evidence type="ECO:0000313" key="11">
    <source>
        <dbReference type="Proteomes" id="UP000651482"/>
    </source>
</evidence>
<evidence type="ECO:0000256" key="4">
    <source>
        <dbReference type="ARBA" id="ARBA00022475"/>
    </source>
</evidence>
<proteinExistence type="inferred from homology"/>
<keyword evidence="3" id="KW-0813">Transport</keyword>
<comment type="subcellular location">
    <subcellularLocation>
        <location evidence="1">Cell membrane</location>
        <topology evidence="1">Multi-pass membrane protein</topology>
    </subcellularLocation>
</comment>
<feature type="transmembrane region" description="Helical" evidence="9">
    <location>
        <begin position="166"/>
        <end position="196"/>
    </location>
</feature>
<evidence type="ECO:0000256" key="8">
    <source>
        <dbReference type="SAM" id="MobiDB-lite"/>
    </source>
</evidence>
<feature type="compositionally biased region" description="Basic and acidic residues" evidence="8">
    <location>
        <begin position="371"/>
        <end position="383"/>
    </location>
</feature>
<accession>A0A926D8J0</accession>
<dbReference type="EMBL" id="JACRSN010000006">
    <property type="protein sequence ID" value="MBC8533383.1"/>
    <property type="molecule type" value="Genomic_DNA"/>
</dbReference>
<protein>
    <submittedName>
        <fullName evidence="10">AI-2E family transporter</fullName>
    </submittedName>
</protein>
<sequence length="446" mass="48220">MKREQKRLILILSAAVVAICLCVKYFSEVIGFFKWLILGVMGPLLVGIAIAYILNLPMRTFERFYFPRSTKKLVLKTRRPVCMLLSVLAVLLILLGVVMLVVPELISSISLLIEEIPPIAEQVYQWALGKSAELPALQEMLRDANIDLSGVLKKLLDTVAIGTGDIINSVIALLVSIFGTVTDLVMGFIFALFLLYNKEKLQNQAARCLRVSMKPAREARLYHVLRTANASFSSFIVGQCTEAVILGVLCILGMLIFRFPYAMMTGTVVGVMALIPIVGAYVGAAVGTFMIFTVDPLQAVFFLIFLIILQQIEGNLIYPKVVGSSIGLPGMWVLAAVLIGGGLGGIAGMLVGVPLAATLYKLLRETVQKREKSMQHAESESGKRPVSAAEIFGRSKKSLDEQEPAAKPDAAEQADAPQESADAGAPDSESAAVEENAVSAQKSTDQ</sequence>
<dbReference type="GO" id="GO:0055085">
    <property type="term" value="P:transmembrane transport"/>
    <property type="evidence" value="ECO:0007669"/>
    <property type="project" value="TreeGrafter"/>
</dbReference>